<evidence type="ECO:0000256" key="7">
    <source>
        <dbReference type="SAM" id="Phobius"/>
    </source>
</evidence>
<dbReference type="AlphaFoldDB" id="A0A1Y6CNN6"/>
<feature type="transmembrane region" description="Helical" evidence="7">
    <location>
        <begin position="20"/>
        <end position="46"/>
    </location>
</feature>
<keyword evidence="3" id="KW-1003">Cell membrane</keyword>
<evidence type="ECO:0000256" key="6">
    <source>
        <dbReference type="ARBA" id="ARBA00023136"/>
    </source>
</evidence>
<evidence type="ECO:0000313" key="11">
    <source>
        <dbReference type="Proteomes" id="UP000192907"/>
    </source>
</evidence>
<evidence type="ECO:0000259" key="9">
    <source>
        <dbReference type="Pfam" id="PF12704"/>
    </source>
</evidence>
<dbReference type="RefSeq" id="WP_159455713.1">
    <property type="nucleotide sequence ID" value="NZ_FWZT01000033.1"/>
</dbReference>
<dbReference type="Pfam" id="PF12704">
    <property type="entry name" value="MacB_PCD"/>
    <property type="match status" value="1"/>
</dbReference>
<comment type="similarity">
    <text evidence="2">Belongs to the ABC-4 integral membrane protein family. LolC/E subfamily.</text>
</comment>
<evidence type="ECO:0000256" key="1">
    <source>
        <dbReference type="ARBA" id="ARBA00004651"/>
    </source>
</evidence>
<keyword evidence="4 7" id="KW-0812">Transmembrane</keyword>
<reference evidence="11" key="1">
    <citation type="submission" date="2017-04" db="EMBL/GenBank/DDBJ databases">
        <authorList>
            <person name="Varghese N."/>
            <person name="Submissions S."/>
        </authorList>
    </citation>
    <scope>NUCLEOTIDE SEQUENCE [LARGE SCALE GENOMIC DNA]</scope>
    <source>
        <strain evidence="11">RKEM611</strain>
    </source>
</reference>
<protein>
    <submittedName>
        <fullName evidence="10">Lipoprotein-releasing system permease protein</fullName>
    </submittedName>
</protein>
<keyword evidence="5 7" id="KW-1133">Transmembrane helix</keyword>
<dbReference type="PANTHER" id="PTHR30489:SF0">
    <property type="entry name" value="LIPOPROTEIN-RELEASING SYSTEM TRANSMEMBRANE PROTEIN LOLE"/>
    <property type="match status" value="1"/>
</dbReference>
<keyword evidence="11" id="KW-1185">Reference proteome</keyword>
<evidence type="ECO:0000313" key="10">
    <source>
        <dbReference type="EMBL" id="SMF79360.1"/>
    </source>
</evidence>
<dbReference type="InterPro" id="IPR051447">
    <property type="entry name" value="Lipoprotein-release_system"/>
</dbReference>
<feature type="domain" description="ABC3 transporter permease C-terminal" evidence="8">
    <location>
        <begin position="281"/>
        <end position="404"/>
    </location>
</feature>
<feature type="transmembrane region" description="Helical" evidence="7">
    <location>
        <begin position="322"/>
        <end position="348"/>
    </location>
</feature>
<feature type="transmembrane region" description="Helical" evidence="7">
    <location>
        <begin position="277"/>
        <end position="302"/>
    </location>
</feature>
<evidence type="ECO:0000256" key="2">
    <source>
        <dbReference type="ARBA" id="ARBA00005236"/>
    </source>
</evidence>
<feature type="transmembrane region" description="Helical" evidence="7">
    <location>
        <begin position="375"/>
        <end position="395"/>
    </location>
</feature>
<dbReference type="Pfam" id="PF02687">
    <property type="entry name" value="FtsX"/>
    <property type="match status" value="1"/>
</dbReference>
<dbReference type="GO" id="GO:0098797">
    <property type="term" value="C:plasma membrane protein complex"/>
    <property type="evidence" value="ECO:0007669"/>
    <property type="project" value="TreeGrafter"/>
</dbReference>
<dbReference type="InterPro" id="IPR003838">
    <property type="entry name" value="ABC3_permease_C"/>
</dbReference>
<comment type="subcellular location">
    <subcellularLocation>
        <location evidence="1">Cell membrane</location>
        <topology evidence="1">Multi-pass membrane protein</topology>
    </subcellularLocation>
</comment>
<dbReference type="InterPro" id="IPR025857">
    <property type="entry name" value="MacB_PCD"/>
</dbReference>
<sequence length="416" mass="46101">MSITNYIALRYLKSNRENRFFSWITILSVSGLAIGVAALIVVLSVINGFEHELRKRFLHANAHIMAYRYPAGMSNPEKWADVIYKDFPKQVKGVSPFIHYETMAKNSSILRAVLVRGIAPKEREKVQSLEGLIRPFSALDVLQKEMDDRKAGKPKPEIPGIIVGSGLKRILGVEVGDKLKLITPTENRYSETKTFKIVGEYDSGLKHYDNRLVAMSLAAAKDFFGMGDLVTGLEIGLHDADQSGTIAERMDSKYNLSFREWQTYNRPLFEAMERERLVISLIVAMVVVVAGFNILTTIFVSVSQKQKDISILKSIGANNSQILKIFISQGVAIGCLGSVIGAVLALAISKFLETYQFIELPDPYFLQSLPVDYNYLTYVGVCLAAITICIVASLYPAVIASRVTPTEGFRGTGQAL</sequence>
<dbReference type="STRING" id="1513793.SAMN06296036_13362"/>
<keyword evidence="6 7" id="KW-0472">Membrane</keyword>
<evidence type="ECO:0000256" key="5">
    <source>
        <dbReference type="ARBA" id="ARBA00022989"/>
    </source>
</evidence>
<dbReference type="PANTHER" id="PTHR30489">
    <property type="entry name" value="LIPOPROTEIN-RELEASING SYSTEM TRANSMEMBRANE PROTEIN LOLE"/>
    <property type="match status" value="1"/>
</dbReference>
<accession>A0A1Y6CNN6</accession>
<name>A0A1Y6CNN6_9BACT</name>
<evidence type="ECO:0000256" key="3">
    <source>
        <dbReference type="ARBA" id="ARBA00022475"/>
    </source>
</evidence>
<dbReference type="EMBL" id="FWZT01000033">
    <property type="protein sequence ID" value="SMF79360.1"/>
    <property type="molecule type" value="Genomic_DNA"/>
</dbReference>
<evidence type="ECO:0000256" key="4">
    <source>
        <dbReference type="ARBA" id="ARBA00022692"/>
    </source>
</evidence>
<organism evidence="10 11">
    <name type="scientific">Pseudobacteriovorax antillogorgiicola</name>
    <dbReference type="NCBI Taxonomy" id="1513793"/>
    <lineage>
        <taxon>Bacteria</taxon>
        <taxon>Pseudomonadati</taxon>
        <taxon>Bdellovibrionota</taxon>
        <taxon>Oligoflexia</taxon>
        <taxon>Oligoflexales</taxon>
        <taxon>Pseudobacteriovoracaceae</taxon>
        <taxon>Pseudobacteriovorax</taxon>
    </lineage>
</organism>
<dbReference type="Proteomes" id="UP000192907">
    <property type="component" value="Unassembled WGS sequence"/>
</dbReference>
<dbReference type="GO" id="GO:0044874">
    <property type="term" value="P:lipoprotein localization to outer membrane"/>
    <property type="evidence" value="ECO:0007669"/>
    <property type="project" value="TreeGrafter"/>
</dbReference>
<evidence type="ECO:0000259" key="8">
    <source>
        <dbReference type="Pfam" id="PF02687"/>
    </source>
</evidence>
<proteinExistence type="inferred from homology"/>
<feature type="domain" description="MacB-like periplasmic core" evidence="9">
    <location>
        <begin position="25"/>
        <end position="251"/>
    </location>
</feature>
<gene>
    <name evidence="10" type="ORF">SAMN06296036_13362</name>
</gene>
<keyword evidence="10" id="KW-0449">Lipoprotein</keyword>